<name>A0ACC2KV17_PERAE</name>
<keyword evidence="2" id="KW-1185">Reference proteome</keyword>
<comment type="caution">
    <text evidence="1">The sequence shown here is derived from an EMBL/GenBank/DDBJ whole genome shotgun (WGS) entry which is preliminary data.</text>
</comment>
<organism evidence="1 2">
    <name type="scientific">Persea americana</name>
    <name type="common">Avocado</name>
    <dbReference type="NCBI Taxonomy" id="3435"/>
    <lineage>
        <taxon>Eukaryota</taxon>
        <taxon>Viridiplantae</taxon>
        <taxon>Streptophyta</taxon>
        <taxon>Embryophyta</taxon>
        <taxon>Tracheophyta</taxon>
        <taxon>Spermatophyta</taxon>
        <taxon>Magnoliopsida</taxon>
        <taxon>Magnoliidae</taxon>
        <taxon>Laurales</taxon>
        <taxon>Lauraceae</taxon>
        <taxon>Persea</taxon>
    </lineage>
</organism>
<dbReference type="EMBL" id="CM056819">
    <property type="protein sequence ID" value="KAJ8625006.1"/>
    <property type="molecule type" value="Genomic_DNA"/>
</dbReference>
<proteinExistence type="predicted"/>
<dbReference type="Proteomes" id="UP001234297">
    <property type="component" value="Chromosome 11"/>
</dbReference>
<evidence type="ECO:0000313" key="1">
    <source>
        <dbReference type="EMBL" id="KAJ8625006.1"/>
    </source>
</evidence>
<evidence type="ECO:0000313" key="2">
    <source>
        <dbReference type="Proteomes" id="UP001234297"/>
    </source>
</evidence>
<protein>
    <submittedName>
        <fullName evidence="1">Uncharacterized protein</fullName>
    </submittedName>
</protein>
<gene>
    <name evidence="1" type="ORF">MRB53_033536</name>
</gene>
<sequence length="274" mass="30178">MKPYTSSTGLCTYNLTITRSQGRIAFKDTFARARVEIHLSKEIADEVILQLPGGQRKQKLQYESLQEKFINCGKMKVGLQAFISCRAEGSEQGENPPEKGKGVLLEERPAESYNGSSTTKDQQWQQVKPKRRNRKETGDPDSRVKASQKCFVADLSKQPACNQAVNSFEELHNDQEEGDIIYVEELQSSLHDSTDHLATSESFPMSLIPIDNGKPKPSASLSILILANNPPPGPTIIGASSTLQPTQHPISTVTEPSLPMELPTFVSPSPSKEI</sequence>
<reference evidence="1 2" key="1">
    <citation type="journal article" date="2022" name="Hortic Res">
        <title>A haplotype resolved chromosomal level avocado genome allows analysis of novel avocado genes.</title>
        <authorList>
            <person name="Nath O."/>
            <person name="Fletcher S.J."/>
            <person name="Hayward A."/>
            <person name="Shaw L.M."/>
            <person name="Masouleh A.K."/>
            <person name="Furtado A."/>
            <person name="Henry R.J."/>
            <person name="Mitter N."/>
        </authorList>
    </citation>
    <scope>NUCLEOTIDE SEQUENCE [LARGE SCALE GENOMIC DNA]</scope>
    <source>
        <strain evidence="2">cv. Hass</strain>
    </source>
</reference>
<accession>A0ACC2KV17</accession>